<dbReference type="InterPro" id="IPR045619">
    <property type="entry name" value="DUF6443"/>
</dbReference>
<feature type="non-terminal residue" evidence="2">
    <location>
        <position position="1"/>
    </location>
</feature>
<dbReference type="PANTHER" id="PTHR32305">
    <property type="match status" value="1"/>
</dbReference>
<dbReference type="InterPro" id="IPR029058">
    <property type="entry name" value="AB_hydrolase_fold"/>
</dbReference>
<dbReference type="RefSeq" id="WP_171596750.1">
    <property type="nucleotide sequence ID" value="NZ_RZNH01000035.1"/>
</dbReference>
<dbReference type="InterPro" id="IPR022385">
    <property type="entry name" value="Rhs_assc_core"/>
</dbReference>
<evidence type="ECO:0000259" key="1">
    <source>
        <dbReference type="Pfam" id="PF20041"/>
    </source>
</evidence>
<accession>A0ABX1X053</accession>
<dbReference type="InterPro" id="IPR050708">
    <property type="entry name" value="T6SS_VgrG/RHS"/>
</dbReference>
<protein>
    <recommendedName>
        <fullName evidence="1">DUF6443 domain-containing protein</fullName>
    </recommendedName>
</protein>
<dbReference type="Pfam" id="PF20041">
    <property type="entry name" value="DUF6443"/>
    <property type="match status" value="1"/>
</dbReference>
<evidence type="ECO:0000313" key="3">
    <source>
        <dbReference type="Proteomes" id="UP000732105"/>
    </source>
</evidence>
<sequence length="1390" mass="158632">VYYWQTSASGIDKTNSNVTKDFTVDGATYYIRSYNATLDTWSTAQSGIVEVYNNPGIPAAPTATYADGVTTLRMPQAPDHETYYWQNSVAGESTVDVSTNRDFTVDGSIYFLRSKHNVTGYWSVARQGNITVESEPITPSTPTVSNQTGKVVLTMPVAPSGESYYWQETAESTSLTDSLPTKEVYVSKTVYLRSRKDAPTYLWSNATSIEVNVDESPVVYTNKNYILTTIIEEEGITDEASVDGLSVFQKSENIQYFDGLGRPIQTVSIKMSPDLQDLIQPIVYDNFGREKKSYLPFATVGRTTNGVLHNDPINRNNWINHYDHVELDFTYAEKEFDGSLLHRVVEQGAPGSAWKIDKTDNVSNGTGRTVKKDYLSNLTNEVVCFELDENGNLIHHPNHQYYTEKELYKTISKNENWEDTGNTNLNKLHTIEEFKDKQGQLILKRSYVEDSNNPGGNPKEVNTYYVYDDFGLLRYVLPPQAFADGNVTISSEELSGYCYWYKYDGRKRMTHKKIPGAEEVWMVYDSRDRLVAKQDGNQRNRKDENGQPSPCWQFIKYDVLNRPVMTGIYINGDSQSGLQGEVNNNNNYPVATMFEERDNSTGNLYAYTNRSFPKTISELDVLTVSYYDDYNIDGLPLTSDKRKYHNVTGYNVIAELLPEPMGQLTATLTKVFNPGVNWRDELWAINFYDKKYRIVQTWKENYLMGIDLITKQYDFAGRLVKKLHDHNVNGYTTYEEKWYDYDHAGRMISIELEYRGDAVEKTRAEIVHMDYNELGQLEKKVLYGNLQQMDYQYNIRGWLTQMNSHNPSQMAGRDNDNFGFELNYDTGSTLFGGQNQFNGNIGAMQWWTNAEDGIDHEQAYGYRYDALNRILKADYRENTGTWHNPIDKFDVFDITYDLNGNIMTLSRDGEAGHIDQLTYGYKNMNNPRSNRLMYVNDAHTQLIGFKESSSNQDEYDYDWNGNMKRDDNKNLTSIDYNILNLPESIVKNVSNNENRTIQYAYDATGVKLENRIESGQDLQYLGNFVYIDGSLAYIINEEGKLNVGDNGEYQFFVKDHLGNTRISLTEDKQIKETNHYYPFGMRMDMVSSLSDANQKYLYNAKELQDETDWLDYGARMYEPSLGRFIGIDILSDQFAFVTNYNYAENSPIANIDLWGLQAFPVHGTNSDSETFYALSDDFLKGLSGNSEVIRGFNWPKGTNEFDNNETDRGVAAQALAAFVLANLDDNGEPITIIGHSHGGNVGIQAINIIKKALNKSNDDRLINLITIATPAYNGVNDIENPSNVEVDNHLHFFSNYDEVQTLLATIAGGKVASRTYNNQNTINVEVKDYIDIPTKPNHFGRVRNTRAPYYDPISSHFLHTRPNLLKTPGSLPEINIDFRIKKITHKQIEQ</sequence>
<reference evidence="2 3" key="1">
    <citation type="submission" date="2018-12" db="EMBL/GenBank/DDBJ databases">
        <title>Marinifilum JC070 sp. nov., a marine bacterium isolated from Yongle Blue Hole in the South China Sea.</title>
        <authorList>
            <person name="Fu T."/>
        </authorList>
    </citation>
    <scope>NUCLEOTIDE SEQUENCE [LARGE SCALE GENOMIC DNA]</scope>
    <source>
        <strain evidence="2 3">JC070</strain>
    </source>
</reference>
<dbReference type="Proteomes" id="UP000732105">
    <property type="component" value="Unassembled WGS sequence"/>
</dbReference>
<proteinExistence type="predicted"/>
<comment type="caution">
    <text evidence="2">The sequence shown here is derived from an EMBL/GenBank/DDBJ whole genome shotgun (WGS) entry which is preliminary data.</text>
</comment>
<evidence type="ECO:0000313" key="2">
    <source>
        <dbReference type="EMBL" id="NOU61489.1"/>
    </source>
</evidence>
<dbReference type="PANTHER" id="PTHR32305:SF15">
    <property type="entry name" value="PROTEIN RHSA-RELATED"/>
    <property type="match status" value="1"/>
</dbReference>
<dbReference type="EMBL" id="RZNH01000035">
    <property type="protein sequence ID" value="NOU61489.1"/>
    <property type="molecule type" value="Genomic_DNA"/>
</dbReference>
<dbReference type="Gene3D" id="3.40.50.1820">
    <property type="entry name" value="alpha/beta hydrolase"/>
    <property type="match status" value="1"/>
</dbReference>
<name>A0ABX1X053_9BACT</name>
<dbReference type="Gene3D" id="2.180.10.10">
    <property type="entry name" value="RHS repeat-associated core"/>
    <property type="match status" value="1"/>
</dbReference>
<organism evidence="2 3">
    <name type="scientific">Marinifilum caeruleilacunae</name>
    <dbReference type="NCBI Taxonomy" id="2499076"/>
    <lineage>
        <taxon>Bacteria</taxon>
        <taxon>Pseudomonadati</taxon>
        <taxon>Bacteroidota</taxon>
        <taxon>Bacteroidia</taxon>
        <taxon>Marinilabiliales</taxon>
        <taxon>Marinifilaceae</taxon>
    </lineage>
</organism>
<dbReference type="SUPFAM" id="SSF53474">
    <property type="entry name" value="alpha/beta-Hydrolases"/>
    <property type="match status" value="1"/>
</dbReference>
<dbReference type="NCBIfam" id="TIGR03696">
    <property type="entry name" value="Rhs_assc_core"/>
    <property type="match status" value="1"/>
</dbReference>
<feature type="domain" description="DUF6443" evidence="1">
    <location>
        <begin position="237"/>
        <end position="360"/>
    </location>
</feature>
<gene>
    <name evidence="2" type="ORF">ELS83_16925</name>
</gene>
<keyword evidence="3" id="KW-1185">Reference proteome</keyword>